<keyword evidence="1" id="KW-0812">Transmembrane</keyword>
<accession>A0A1H2UPZ5</accession>
<feature type="transmembrane region" description="Helical" evidence="1">
    <location>
        <begin position="6"/>
        <end position="31"/>
    </location>
</feature>
<gene>
    <name evidence="2" type="ORF">SAMN05421781_1832</name>
</gene>
<dbReference type="Proteomes" id="UP000199488">
    <property type="component" value="Unassembled WGS sequence"/>
</dbReference>
<proteinExistence type="predicted"/>
<protein>
    <submittedName>
        <fullName evidence="2">Uncharacterized protein</fullName>
    </submittedName>
</protein>
<dbReference type="STRING" id="1122204.SAMN05421781_1832"/>
<evidence type="ECO:0000313" key="2">
    <source>
        <dbReference type="EMBL" id="SDW58203.1"/>
    </source>
</evidence>
<reference evidence="2 3" key="1">
    <citation type="submission" date="2016-10" db="EMBL/GenBank/DDBJ databases">
        <authorList>
            <person name="de Groot N.N."/>
        </authorList>
    </citation>
    <scope>NUCLEOTIDE SEQUENCE [LARGE SCALE GENOMIC DNA]</scope>
    <source>
        <strain evidence="2 3">DSM 23126</strain>
    </source>
</reference>
<dbReference type="AlphaFoldDB" id="A0A1H2UPZ5"/>
<keyword evidence="3" id="KW-1185">Reference proteome</keyword>
<evidence type="ECO:0000256" key="1">
    <source>
        <dbReference type="SAM" id="Phobius"/>
    </source>
</evidence>
<keyword evidence="1" id="KW-0472">Membrane</keyword>
<name>A0A1H2UPZ5_9BACI</name>
<organism evidence="2 3">
    <name type="scientific">Marinococcus luteus</name>
    <dbReference type="NCBI Taxonomy" id="1122204"/>
    <lineage>
        <taxon>Bacteria</taxon>
        <taxon>Bacillati</taxon>
        <taxon>Bacillota</taxon>
        <taxon>Bacilli</taxon>
        <taxon>Bacillales</taxon>
        <taxon>Bacillaceae</taxon>
        <taxon>Marinococcus</taxon>
    </lineage>
</organism>
<keyword evidence="1" id="KW-1133">Transmembrane helix</keyword>
<evidence type="ECO:0000313" key="3">
    <source>
        <dbReference type="Proteomes" id="UP000199488"/>
    </source>
</evidence>
<sequence>MTPQIVQFLVTSHLSMIALLLVLFVSANVFYQTGKNRLAVGVH</sequence>
<dbReference type="EMBL" id="FNNC01000003">
    <property type="protein sequence ID" value="SDW58203.1"/>
    <property type="molecule type" value="Genomic_DNA"/>
</dbReference>